<sequence length="205" mass="22040">MSSRSGSMPSADSRNIAMAERELQEQLAARGLELLGSCDRLSQRPGLMEQSALLRDFTPAEADLLGANMQLVRARPGQLLIAEDEASDWMMLLLRGTVDVGKRRIAASDTDEASEVTRLAVLKEGATLGEMSMLDGEPRYASCWALSEVEAAVLSRVAVGRLITSQPAVGAKLLVKITQLLAQRLRNTSSQLVKAIQKAAEPPPA</sequence>
<organism evidence="2 3">
    <name type="scientific">Caenimonas aquaedulcis</name>
    <dbReference type="NCBI Taxonomy" id="2793270"/>
    <lineage>
        <taxon>Bacteria</taxon>
        <taxon>Pseudomonadati</taxon>
        <taxon>Pseudomonadota</taxon>
        <taxon>Betaproteobacteria</taxon>
        <taxon>Burkholderiales</taxon>
        <taxon>Comamonadaceae</taxon>
        <taxon>Caenimonas</taxon>
    </lineage>
</organism>
<dbReference type="InterPro" id="IPR000595">
    <property type="entry name" value="cNMP-bd_dom"/>
</dbReference>
<dbReference type="GO" id="GO:0003700">
    <property type="term" value="F:DNA-binding transcription factor activity"/>
    <property type="evidence" value="ECO:0007669"/>
    <property type="project" value="TreeGrafter"/>
</dbReference>
<dbReference type="Gene3D" id="2.60.120.10">
    <property type="entry name" value="Jelly Rolls"/>
    <property type="match status" value="1"/>
</dbReference>
<evidence type="ECO:0000259" key="1">
    <source>
        <dbReference type="PROSITE" id="PS50042"/>
    </source>
</evidence>
<dbReference type="InterPro" id="IPR014710">
    <property type="entry name" value="RmlC-like_jellyroll"/>
</dbReference>
<dbReference type="Proteomes" id="UP000651050">
    <property type="component" value="Unassembled WGS sequence"/>
</dbReference>
<dbReference type="GO" id="GO:0005829">
    <property type="term" value="C:cytosol"/>
    <property type="evidence" value="ECO:0007669"/>
    <property type="project" value="TreeGrafter"/>
</dbReference>
<evidence type="ECO:0000313" key="2">
    <source>
        <dbReference type="EMBL" id="MBG9388749.1"/>
    </source>
</evidence>
<dbReference type="InterPro" id="IPR018490">
    <property type="entry name" value="cNMP-bd_dom_sf"/>
</dbReference>
<feature type="domain" description="Cyclic nucleotide-binding" evidence="1">
    <location>
        <begin position="53"/>
        <end position="163"/>
    </location>
</feature>
<evidence type="ECO:0000313" key="3">
    <source>
        <dbReference type="Proteomes" id="UP000651050"/>
    </source>
</evidence>
<protein>
    <submittedName>
        <fullName evidence="2">Cyclic nucleotide-binding domain-containing protein</fullName>
    </submittedName>
</protein>
<dbReference type="PROSITE" id="PS50042">
    <property type="entry name" value="CNMP_BINDING_3"/>
    <property type="match status" value="1"/>
</dbReference>
<reference evidence="2" key="1">
    <citation type="submission" date="2020-11" db="EMBL/GenBank/DDBJ databases">
        <title>Bacterial whole genome sequence for Caenimonas sp. DR4.4.</title>
        <authorList>
            <person name="Le V."/>
            <person name="Ko S.-R."/>
            <person name="Ahn C.-Y."/>
            <person name="Oh H.-M."/>
        </authorList>
    </citation>
    <scope>NUCLEOTIDE SEQUENCE</scope>
    <source>
        <strain evidence="2">DR4.4</strain>
    </source>
</reference>
<gene>
    <name evidence="2" type="ORF">I5803_12010</name>
</gene>
<dbReference type="SMART" id="SM00100">
    <property type="entry name" value="cNMP"/>
    <property type="match status" value="1"/>
</dbReference>
<dbReference type="InterPro" id="IPR050397">
    <property type="entry name" value="Env_Response_Regulators"/>
</dbReference>
<accession>A0A931H503</accession>
<dbReference type="AlphaFoldDB" id="A0A931H503"/>
<dbReference type="EMBL" id="JADWYS010000001">
    <property type="protein sequence ID" value="MBG9388749.1"/>
    <property type="molecule type" value="Genomic_DNA"/>
</dbReference>
<dbReference type="PANTHER" id="PTHR24567">
    <property type="entry name" value="CRP FAMILY TRANSCRIPTIONAL REGULATORY PROTEIN"/>
    <property type="match status" value="1"/>
</dbReference>
<dbReference type="Pfam" id="PF00027">
    <property type="entry name" value="cNMP_binding"/>
    <property type="match status" value="1"/>
</dbReference>
<dbReference type="CDD" id="cd00038">
    <property type="entry name" value="CAP_ED"/>
    <property type="match status" value="1"/>
</dbReference>
<comment type="caution">
    <text evidence="2">The sequence shown here is derived from an EMBL/GenBank/DDBJ whole genome shotgun (WGS) entry which is preliminary data.</text>
</comment>
<proteinExistence type="predicted"/>
<name>A0A931H503_9BURK</name>
<dbReference type="SUPFAM" id="SSF51206">
    <property type="entry name" value="cAMP-binding domain-like"/>
    <property type="match status" value="1"/>
</dbReference>
<keyword evidence="3" id="KW-1185">Reference proteome</keyword>
<dbReference type="PANTHER" id="PTHR24567:SF74">
    <property type="entry name" value="HTH-TYPE TRANSCRIPTIONAL REGULATOR ARCR"/>
    <property type="match status" value="1"/>
</dbReference>